<keyword evidence="4" id="KW-0411">Iron-sulfur</keyword>
<dbReference type="PROSITE" id="PS51296">
    <property type="entry name" value="RIESKE"/>
    <property type="match status" value="1"/>
</dbReference>
<dbReference type="SUPFAM" id="SSF51971">
    <property type="entry name" value="Nucleotide-binding domain"/>
    <property type="match status" value="1"/>
</dbReference>
<evidence type="ECO:0000313" key="7">
    <source>
        <dbReference type="EMBL" id="PWU68701.1"/>
    </source>
</evidence>
<dbReference type="FunFam" id="2.102.10.10:FF:000014">
    <property type="entry name" value="Oxidoreductase, FAD dependent"/>
    <property type="match status" value="1"/>
</dbReference>
<dbReference type="GO" id="GO:0004497">
    <property type="term" value="F:monooxygenase activity"/>
    <property type="evidence" value="ECO:0007669"/>
    <property type="project" value="UniProtKB-ARBA"/>
</dbReference>
<evidence type="ECO:0000256" key="2">
    <source>
        <dbReference type="ARBA" id="ARBA00022723"/>
    </source>
</evidence>
<dbReference type="Pfam" id="PF01266">
    <property type="entry name" value="DAO"/>
    <property type="match status" value="1"/>
</dbReference>
<dbReference type="InterPro" id="IPR005805">
    <property type="entry name" value="Rieske_Fe-S_prot_C"/>
</dbReference>
<comment type="caution">
    <text evidence="7">The sequence shown here is derived from an EMBL/GenBank/DDBJ whole genome shotgun (WGS) entry which is preliminary data.</text>
</comment>
<dbReference type="InterPro" id="IPR036922">
    <property type="entry name" value="Rieske_2Fe-2S_sf"/>
</dbReference>
<dbReference type="GO" id="GO:0046872">
    <property type="term" value="F:metal ion binding"/>
    <property type="evidence" value="ECO:0007669"/>
    <property type="project" value="UniProtKB-KW"/>
</dbReference>
<dbReference type="SUPFAM" id="SSF50022">
    <property type="entry name" value="ISP domain"/>
    <property type="match status" value="1"/>
</dbReference>
<dbReference type="InterPro" id="IPR036188">
    <property type="entry name" value="FAD/NAD-bd_sf"/>
</dbReference>
<dbReference type="Pfam" id="PF00355">
    <property type="entry name" value="Rieske"/>
    <property type="match status" value="1"/>
</dbReference>
<dbReference type="Proteomes" id="UP000245624">
    <property type="component" value="Unassembled WGS sequence"/>
</dbReference>
<feature type="domain" description="Rieske" evidence="6">
    <location>
        <begin position="417"/>
        <end position="504"/>
    </location>
</feature>
<name>A0A317KYU5_9BACI</name>
<proteinExistence type="predicted"/>
<dbReference type="Gene3D" id="3.30.9.10">
    <property type="entry name" value="D-Amino Acid Oxidase, subunit A, domain 2"/>
    <property type="match status" value="1"/>
</dbReference>
<dbReference type="Gene3D" id="3.50.50.60">
    <property type="entry name" value="FAD/NAD(P)-binding domain"/>
    <property type="match status" value="1"/>
</dbReference>
<protein>
    <submittedName>
        <fullName evidence="7">FAD-dependent oxidoreductase</fullName>
    </submittedName>
</protein>
<accession>A0A317KYU5</accession>
<dbReference type="EMBL" id="QGTD01000008">
    <property type="protein sequence ID" value="PWU68701.1"/>
    <property type="molecule type" value="Genomic_DNA"/>
</dbReference>
<evidence type="ECO:0000256" key="4">
    <source>
        <dbReference type="ARBA" id="ARBA00023014"/>
    </source>
</evidence>
<dbReference type="GO" id="GO:0016020">
    <property type="term" value="C:membrane"/>
    <property type="evidence" value="ECO:0007669"/>
    <property type="project" value="InterPro"/>
</dbReference>
<reference evidence="7 8" key="1">
    <citation type="submission" date="2018-05" db="EMBL/GenBank/DDBJ databases">
        <title>Genomic analysis of Gracilibacillus dipsosauri DD1 reveals novel features of a salt-tolerant amylase.</title>
        <authorList>
            <person name="Deutch C.E."/>
            <person name="Yang S."/>
        </authorList>
    </citation>
    <scope>NUCLEOTIDE SEQUENCE [LARGE SCALE GENOMIC DNA]</scope>
    <source>
        <strain evidence="7 8">DD1</strain>
    </source>
</reference>
<dbReference type="OrthoDB" id="9767869at2"/>
<dbReference type="RefSeq" id="WP_109984306.1">
    <property type="nucleotide sequence ID" value="NZ_JAJUIE010000002.1"/>
</dbReference>
<dbReference type="InterPro" id="IPR006076">
    <property type="entry name" value="FAD-dep_OxRdtase"/>
</dbReference>
<dbReference type="PANTHER" id="PTHR13847:SF274">
    <property type="entry name" value="RIESKE 2FE-2S IRON-SULFUR PROTEIN YHFW-RELATED"/>
    <property type="match status" value="1"/>
</dbReference>
<evidence type="ECO:0000259" key="6">
    <source>
        <dbReference type="PROSITE" id="PS51296"/>
    </source>
</evidence>
<gene>
    <name evidence="7" type="ORF">DLJ74_09740</name>
</gene>
<keyword evidence="3" id="KW-0408">Iron</keyword>
<dbReference type="InterPro" id="IPR038010">
    <property type="entry name" value="YhfW_C"/>
</dbReference>
<dbReference type="AlphaFoldDB" id="A0A317KYU5"/>
<evidence type="ECO:0000256" key="3">
    <source>
        <dbReference type="ARBA" id="ARBA00023004"/>
    </source>
</evidence>
<dbReference type="PANTHER" id="PTHR13847">
    <property type="entry name" value="SARCOSINE DEHYDROGENASE-RELATED"/>
    <property type="match status" value="1"/>
</dbReference>
<dbReference type="GO" id="GO:0051537">
    <property type="term" value="F:2 iron, 2 sulfur cluster binding"/>
    <property type="evidence" value="ECO:0007669"/>
    <property type="project" value="UniProtKB-KW"/>
</dbReference>
<keyword evidence="1" id="KW-0001">2Fe-2S</keyword>
<keyword evidence="5" id="KW-1015">Disulfide bond</keyword>
<dbReference type="PRINTS" id="PR00162">
    <property type="entry name" value="RIESKE"/>
</dbReference>
<evidence type="ECO:0000256" key="1">
    <source>
        <dbReference type="ARBA" id="ARBA00022714"/>
    </source>
</evidence>
<dbReference type="GO" id="GO:0005737">
    <property type="term" value="C:cytoplasm"/>
    <property type="evidence" value="ECO:0007669"/>
    <property type="project" value="TreeGrafter"/>
</dbReference>
<dbReference type="InterPro" id="IPR017941">
    <property type="entry name" value="Rieske_2Fe-2S"/>
</dbReference>
<dbReference type="CDD" id="cd03477">
    <property type="entry name" value="Rieske_YhfW_C"/>
    <property type="match status" value="1"/>
</dbReference>
<sequence>MKQKHFPIWQEGDIMPAFPQLKENIKTEVTVVGGGITGITTAYLLAKKGVKVVLIDRGKLTNATTGHTTAKITAQHGIIYHEFMSHFSHEEAALYYESQSEALKSIRNIIQENQIECHFEEQDAILLTNNDKNRRKLEQEFEAYTALNIDGEELTQLPVAFPMKYAIKMKNQAQFHPISYLKSLVDEIIENGGEIYENTSAYDIENADHRIVRTKDQHSIICDQVVIATQFPFFEGEAFYSARMYPSRSYAVAFTSKNPYPGGMYLDVDEPVHSLRTLKLDGEEYWIFGGQNHKTGQYKHDVAPLQKLKEFASKHLKLTDWQYEWSAQDYTTLDKLPYIGRLNKNRPEILVATGYRKWGMTNSMVAAKVLTDLILNKENPYIDLYRPTRFHADPDLKQFISTNTNVAKELVSGKLMQDKHTPKEIPAGSAIKTKQHGQTIGIYKDHEGKVHALDTTCTHLGCEVTWNDEEKTWDCPCHGSRFACDGKVIEGPALEDLKKVEYRK</sequence>
<evidence type="ECO:0000313" key="8">
    <source>
        <dbReference type="Proteomes" id="UP000245624"/>
    </source>
</evidence>
<dbReference type="Gene3D" id="2.102.10.10">
    <property type="entry name" value="Rieske [2Fe-2S] iron-sulphur domain"/>
    <property type="match status" value="1"/>
</dbReference>
<dbReference type="GO" id="GO:0016705">
    <property type="term" value="F:oxidoreductase activity, acting on paired donors, with incorporation or reduction of molecular oxygen"/>
    <property type="evidence" value="ECO:0007669"/>
    <property type="project" value="UniProtKB-ARBA"/>
</dbReference>
<evidence type="ECO:0000256" key="5">
    <source>
        <dbReference type="ARBA" id="ARBA00023157"/>
    </source>
</evidence>
<keyword evidence="2" id="KW-0479">Metal-binding</keyword>
<organism evidence="7 8">
    <name type="scientific">Gracilibacillus dipsosauri</name>
    <dbReference type="NCBI Taxonomy" id="178340"/>
    <lineage>
        <taxon>Bacteria</taxon>
        <taxon>Bacillati</taxon>
        <taxon>Bacillota</taxon>
        <taxon>Bacilli</taxon>
        <taxon>Bacillales</taxon>
        <taxon>Bacillaceae</taxon>
        <taxon>Gracilibacillus</taxon>
    </lineage>
</organism>
<keyword evidence="8" id="KW-1185">Reference proteome</keyword>